<evidence type="ECO:0000313" key="1">
    <source>
        <dbReference type="EMBL" id="RLC36700.1"/>
    </source>
</evidence>
<proteinExistence type="predicted"/>
<reference evidence="1 2" key="1">
    <citation type="submission" date="2018-06" db="EMBL/GenBank/DDBJ databases">
        <title>Extensive metabolic versatility and redundancy in microbially diverse, dynamic hydrothermal sediments.</title>
        <authorList>
            <person name="Dombrowski N."/>
            <person name="Teske A."/>
            <person name="Baker B.J."/>
        </authorList>
    </citation>
    <scope>NUCLEOTIDE SEQUENCE [LARGE SCALE GENOMIC DNA]</scope>
    <source>
        <strain evidence="1">B79_G16</strain>
    </source>
</reference>
<accession>A0A420ZBY1</accession>
<dbReference type="Proteomes" id="UP000281261">
    <property type="component" value="Unassembled WGS sequence"/>
</dbReference>
<protein>
    <recommendedName>
        <fullName evidence="3">CopG family transcriptional regulator</fullName>
    </recommendedName>
</protein>
<dbReference type="AlphaFoldDB" id="A0A420ZBY1"/>
<name>A0A420ZBY1_UNCK3</name>
<dbReference type="EMBL" id="QMNG01000035">
    <property type="protein sequence ID" value="RLC36700.1"/>
    <property type="molecule type" value="Genomic_DNA"/>
</dbReference>
<evidence type="ECO:0008006" key="3">
    <source>
        <dbReference type="Google" id="ProtNLM"/>
    </source>
</evidence>
<sequence>MGRKPVQLPPHVHQELTEIKKEIDAQYGFGISYWEAISYLIRFYKQHSKKPNQNQHGSTK</sequence>
<gene>
    <name evidence="1" type="ORF">DRH29_03985</name>
</gene>
<comment type="caution">
    <text evidence="1">The sequence shown here is derived from an EMBL/GenBank/DDBJ whole genome shotgun (WGS) entry which is preliminary data.</text>
</comment>
<evidence type="ECO:0000313" key="2">
    <source>
        <dbReference type="Proteomes" id="UP000281261"/>
    </source>
</evidence>
<organism evidence="1 2">
    <name type="scientific">candidate division Kazan bacterium</name>
    <dbReference type="NCBI Taxonomy" id="2202143"/>
    <lineage>
        <taxon>Bacteria</taxon>
        <taxon>Bacteria division Kazan-3B-28</taxon>
    </lineage>
</organism>